<feature type="transmembrane region" description="Helical" evidence="21">
    <location>
        <begin position="342"/>
        <end position="364"/>
    </location>
</feature>
<proteinExistence type="inferred from homology"/>
<feature type="transmembrane region" description="Helical" evidence="21">
    <location>
        <begin position="309"/>
        <end position="330"/>
    </location>
</feature>
<feature type="transmembrane region" description="Helical" evidence="21">
    <location>
        <begin position="873"/>
        <end position="891"/>
    </location>
</feature>
<keyword evidence="8" id="KW-0677">Repeat</keyword>
<evidence type="ECO:0000256" key="10">
    <source>
        <dbReference type="ARBA" id="ARBA00022882"/>
    </source>
</evidence>
<dbReference type="GO" id="GO:0016322">
    <property type="term" value="P:neuron remodeling"/>
    <property type="evidence" value="ECO:0007669"/>
    <property type="project" value="UniProtKB-ARBA"/>
</dbReference>
<keyword evidence="9 18" id="KW-0106">Calcium</keyword>
<dbReference type="InterPro" id="IPR031649">
    <property type="entry name" value="GPHH_dom"/>
</dbReference>
<feature type="transmembrane region" description="Helical" evidence="21">
    <location>
        <begin position="1217"/>
        <end position="1234"/>
    </location>
</feature>
<dbReference type="GO" id="GO:0009582">
    <property type="term" value="P:detection of abiotic stimulus"/>
    <property type="evidence" value="ECO:0007669"/>
    <property type="project" value="UniProtKB-ARBA"/>
</dbReference>
<feature type="transmembrane region" description="Helical" evidence="21">
    <location>
        <begin position="504"/>
        <end position="522"/>
    </location>
</feature>
<feature type="binding site" evidence="18">
    <location>
        <position position="323"/>
    </location>
    <ligand>
        <name>Ca(2+)</name>
        <dbReference type="ChEBI" id="CHEBI:29108"/>
    </ligand>
</feature>
<feature type="compositionally biased region" description="Polar residues" evidence="20">
    <location>
        <begin position="25"/>
        <end position="40"/>
    </location>
</feature>
<keyword evidence="24" id="KW-1185">Reference proteome</keyword>
<feature type="transmembrane region" description="Helical" evidence="21">
    <location>
        <begin position="798"/>
        <end position="820"/>
    </location>
</feature>
<feature type="compositionally biased region" description="Low complexity" evidence="20">
    <location>
        <begin position="43"/>
        <end position="54"/>
    </location>
</feature>
<evidence type="ECO:0000256" key="9">
    <source>
        <dbReference type="ARBA" id="ARBA00022837"/>
    </source>
</evidence>
<evidence type="ECO:0000256" key="7">
    <source>
        <dbReference type="ARBA" id="ARBA00022723"/>
    </source>
</evidence>
<keyword evidence="6 21" id="KW-0812">Transmembrane</keyword>
<dbReference type="InterPro" id="IPR050599">
    <property type="entry name" value="VDCC_alpha-1_subunit"/>
</dbReference>
<evidence type="ECO:0000313" key="23">
    <source>
        <dbReference type="EMBL" id="CRL08235.1"/>
    </source>
</evidence>
<dbReference type="Pfam" id="PF08763">
    <property type="entry name" value="Ca_chan_IQ"/>
    <property type="match status" value="1"/>
</dbReference>
<comment type="subcellular location">
    <subcellularLocation>
        <location evidence="1 19">Membrane</location>
        <topology evidence="1 19">Multi-pass membrane protein</topology>
    </subcellularLocation>
</comment>
<feature type="transmembrane region" description="Helical" evidence="21">
    <location>
        <begin position="227"/>
        <end position="249"/>
    </location>
</feature>
<dbReference type="InterPro" id="IPR027359">
    <property type="entry name" value="Volt_channel_dom_sf"/>
</dbReference>
<feature type="compositionally biased region" description="Low complexity" evidence="20">
    <location>
        <begin position="1"/>
        <end position="10"/>
    </location>
</feature>
<comment type="similarity">
    <text evidence="17 19">Belongs to the calcium channel alpha-1 subunit (TC 1.A.1.11) family.</text>
</comment>
<evidence type="ECO:0000256" key="8">
    <source>
        <dbReference type="ARBA" id="ARBA00022737"/>
    </source>
</evidence>
<evidence type="ECO:0000256" key="21">
    <source>
        <dbReference type="SAM" id="Phobius"/>
    </source>
</evidence>
<dbReference type="Gene3D" id="6.10.250.2180">
    <property type="match status" value="1"/>
</dbReference>
<feature type="transmembrane region" description="Helical" evidence="21">
    <location>
        <begin position="965"/>
        <end position="985"/>
    </location>
</feature>
<feature type="transmembrane region" description="Helical" evidence="21">
    <location>
        <begin position="1080"/>
        <end position="1103"/>
    </location>
</feature>
<feature type="domain" description="Voltage-dependent calcium channel alpha-1 subunit IQ" evidence="22">
    <location>
        <begin position="1549"/>
        <end position="1583"/>
    </location>
</feature>
<keyword evidence="15" id="KW-0325">Glycoprotein</keyword>
<dbReference type="InterPro" id="IPR005446">
    <property type="entry name" value="VDCC_L_a1su"/>
</dbReference>
<dbReference type="PRINTS" id="PR00167">
    <property type="entry name" value="CACHANNEL"/>
</dbReference>
<evidence type="ECO:0000256" key="19">
    <source>
        <dbReference type="RuleBase" id="RU003808"/>
    </source>
</evidence>
<feature type="transmembrane region" description="Helical" evidence="21">
    <location>
        <begin position="1187"/>
        <end position="1205"/>
    </location>
</feature>
<dbReference type="GO" id="GO:0016324">
    <property type="term" value="C:apical plasma membrane"/>
    <property type="evidence" value="ECO:0007669"/>
    <property type="project" value="UniProtKB-ARBA"/>
</dbReference>
<dbReference type="PANTHER" id="PTHR45628">
    <property type="entry name" value="VOLTAGE-DEPENDENT CALCIUM CHANNEL TYPE A SUBUNIT ALPHA-1"/>
    <property type="match status" value="1"/>
</dbReference>
<feature type="transmembrane region" description="Helical" evidence="21">
    <location>
        <begin position="665"/>
        <end position="691"/>
    </location>
</feature>
<evidence type="ECO:0000313" key="24">
    <source>
        <dbReference type="Proteomes" id="UP000183832"/>
    </source>
</evidence>
<evidence type="ECO:0000256" key="18">
    <source>
        <dbReference type="PIRSR" id="PIRSR602077-1"/>
    </source>
</evidence>
<reference evidence="23 24" key="1">
    <citation type="submission" date="2015-04" db="EMBL/GenBank/DDBJ databases">
        <authorList>
            <person name="Syromyatnikov M.Y."/>
            <person name="Popov V.N."/>
        </authorList>
    </citation>
    <scope>NUCLEOTIDE SEQUENCE [LARGE SCALE GENOMIC DNA]</scope>
</reference>
<dbReference type="FunFam" id="1.10.287.70:FF:000007">
    <property type="entry name" value="Voltage-dependent L-type calcium channel subunit alpha"/>
    <property type="match status" value="1"/>
</dbReference>
<sequence length="1857" mass="210785">MTTAATAAPTSNASGGGVVYGQQQSTETQLDGVQNTNGVPGSTGAPNATTTPTAPKRPVRRGGKPQPDRPQRALFCLTLKNPLRKLCIDIVEWKPFEYLILLTIFANCVALAVYTPFPYSDSNQTNAYLEKIEYIFLVIFTAECFMKVIAYGFVMHPGAYLRNGWNLLDFTIVVIGMLSTVLTSVMKEGFDVKALRAFRVLRPLRLVSGVPSLQVVLNSILRAMVPLLHIALLVIFVIIIYAIIGLELFSGKLHKTCFKNGTEEMMADEHPCGEDGFQCSELEEMDGEPMVCSLFWEGPNYGITNFDNFGLAMLTVFQCITLEGWTDVLYDIQDAMGNSWQWIYFISMVILGAFFVMNLILGVLSGEFSKERTKAKNRGDFQKLREKQQIEEDLRGYLDWITQAEDIEPENENNNMQDGKGKVANDMDSTDQLGDDGEIHQDSWLTKKKKGLDRLNRRMRRGCRRAVKSQAFYWLIILLVFLNTGVLATEHYEQPEWLDKFQEYTNLFFVALFTMEMFLKMYSLGFQGYFVSLFNRFDCFVVIGSIGEMILFHTKIMPPLGISVLRCVRLLRVFKVTKYWRSLSNLVASLLNSIQSIASLLLLLFLFIVIFALLGMQVFGGKFNFEPTEQKPRSNFDSFWQSLLTVFQILTGEDWNVVMYDGIRAYGGVASLGVLACIYFIILFICGNYILLNVFLAIAVDNLADADSLTTVEKEEEEEQGEIEAEKKSHSPTPIEGVDDMALDDEDLGNDDDIYDRDEETESETKIRIPEDEYENMESAVELLSFNWFRFRIFCHKLCNHGHFGNIILVCIMFSSAMLAAEDPMDADAPRNRILNYFDYFFTTVFTIELILKLVSYGFILHKGAFCRSAFNLLDLLVVCVSLIAICFDSSKISTVKILRVFRVLRPLRAINRAKGLKHVVQCVIVAVKTIGNIVLVTCLLQFMFAVIGVQLFKCVIVAIKTIGNIMLVTYLLQFMFAVIGVQLFKGKFFSCSDGSKRTKEECHGTYLIFPEGQTDKPEIKDREWQNNRFHYDNVAKAMLTLFTVSTFEGWPGLLYVSIDSNEENYGPIHNFRPIVASYYIVYIIIIAFFMVNIFVGFVIVTFQNEGEQEYKNCDLDKNQRNCIEFALKAKPVRRYIPKHRIQYKVWWFVTSQPFEYTIFILIMINTITLAMKFYRQPELYTTTLDVLNMIFTAGFALEFVFKLAAFRFKNYFGDAWNVFDFIIVLGSFIDIVYSEVTQRKNVGGVSKSTSIISINFFRLFRVMRLVKLLSRGEGIRTLLWTFIKSFQALPYVALLIVMLFFIYAVIGMQVFGKIALDNEDGDSIDRNNNFQTFPQAVLVLFRSATGEAWQDIMLDCSNRDGIKCDLDSDLGKNKTSGVPTGDTCGSNIAFPYFISFYVLCSFLIINLFVAVIMDNFDYLTRDWSILGPHHLDEFIRLWSEYDPDAKGRIKHLDVVTLLRKISPPLGFGKLCPHRVACKRLVSMNMPLNSDGTVLFNATLFAVVRTSLKIKTEGNIDDANAELRATIKQIWKRTNPKLLDQVVPPPGVDDEVTVGKFYATFLIQDYFRRFKKRKEETIRDGDLNGNTVTLQAGLRTLHEAGPELKRAISGNLDELSDDNPEPMHRRNHTLFGSVWSSMRKQKPFSRNRMLKSNNNNSSSVVNNNTINLATSAVHNMASTAVALSTRDRLSDGLNNITKGILQQRGMGQLDYNDDIPLRPLLLNGNQNQTNPKSSSTAETDKKLIKRGSLLHPNMNVAMEKNGINQRLAQSTPSSPLADRPSSFEVVGSAESLVGRVLAQQGLGKYCDPDFVARELQEALDMTSEEMDLAAHQLLQQEHHQQYQTPKPPARHNRQNKL</sequence>
<dbReference type="FunFam" id="1.10.287.70:FF:000107">
    <property type="entry name" value="Voltage-dependent L-type calcium channel subunit alpha"/>
    <property type="match status" value="1"/>
</dbReference>
<evidence type="ECO:0000256" key="11">
    <source>
        <dbReference type="ARBA" id="ARBA00022989"/>
    </source>
</evidence>
<evidence type="ECO:0000256" key="13">
    <source>
        <dbReference type="ARBA" id="ARBA00023136"/>
    </source>
</evidence>
<dbReference type="GO" id="GO:0050906">
    <property type="term" value="P:detection of stimulus involved in sensory perception"/>
    <property type="evidence" value="ECO:0007669"/>
    <property type="project" value="UniProtKB-ARBA"/>
</dbReference>
<keyword evidence="7 18" id="KW-0479">Metal-binding</keyword>
<evidence type="ECO:0000256" key="14">
    <source>
        <dbReference type="ARBA" id="ARBA00023157"/>
    </source>
</evidence>
<evidence type="ECO:0000259" key="22">
    <source>
        <dbReference type="SMART" id="SM01062"/>
    </source>
</evidence>
<dbReference type="FunFam" id="1.20.120.350:FF:000010">
    <property type="entry name" value="Voltage-dependent L-type calcium channel subunit alpha"/>
    <property type="match status" value="1"/>
</dbReference>
<dbReference type="InterPro" id="IPR002077">
    <property type="entry name" value="VDCCAlpha1"/>
</dbReference>
<dbReference type="GO" id="GO:0016323">
    <property type="term" value="C:basolateral plasma membrane"/>
    <property type="evidence" value="ECO:0007669"/>
    <property type="project" value="UniProtKB-ARBA"/>
</dbReference>
<protein>
    <recommendedName>
        <fullName evidence="19">Voltage-dependent L-type calcium channel subunit alpha</fullName>
    </recommendedName>
</protein>
<dbReference type="FunFam" id="1.10.287.70:FF:000009">
    <property type="entry name" value="Voltage-dependent L-type calcium channel subunit alpha"/>
    <property type="match status" value="1"/>
</dbReference>
<feature type="transmembrane region" description="Helical" evidence="21">
    <location>
        <begin position="934"/>
        <end position="953"/>
    </location>
</feature>
<feature type="transmembrane region" description="Helical" evidence="21">
    <location>
        <begin position="166"/>
        <end position="186"/>
    </location>
</feature>
<dbReference type="OrthoDB" id="431720at2759"/>
<keyword evidence="5 19" id="KW-0107">Calcium channel</keyword>
<evidence type="ECO:0000256" key="17">
    <source>
        <dbReference type="ARBA" id="ARBA00061395"/>
    </source>
</evidence>
<keyword evidence="2" id="KW-0813">Transport</keyword>
<keyword evidence="16" id="KW-0407">Ion channel</keyword>
<feature type="transmembrane region" description="Helical" evidence="21">
    <location>
        <begin position="1157"/>
        <end position="1175"/>
    </location>
</feature>
<dbReference type="Pfam" id="PF00520">
    <property type="entry name" value="Ion_trans"/>
    <property type="match status" value="5"/>
</dbReference>
<feature type="transmembrane region" description="Helical" evidence="21">
    <location>
        <begin position="1289"/>
        <end position="1312"/>
    </location>
</feature>
<dbReference type="FunFam" id="1.20.120.350:FF:000006">
    <property type="entry name" value="Voltage-dependent L-type calcium channel subunit alpha"/>
    <property type="match status" value="1"/>
</dbReference>
<dbReference type="FunFam" id="1.20.120.350:FF:000064">
    <property type="entry name" value="Voltage-dependent L-type calcium channel subunit alpha"/>
    <property type="match status" value="1"/>
</dbReference>
<dbReference type="FunFam" id="1.10.238.10:FF:000063">
    <property type="entry name" value="Voltage-dependent N-type calcium channel subunit alpha"/>
    <property type="match status" value="1"/>
</dbReference>
<name>A0A1J1J760_9DIPT</name>
<accession>A0A1J1J760</accession>
<dbReference type="SMART" id="SM01062">
    <property type="entry name" value="Ca_chan_IQ"/>
    <property type="match status" value="1"/>
</dbReference>
<keyword evidence="13 21" id="KW-0472">Membrane</keyword>
<keyword evidence="10 19" id="KW-0851">Voltage-gated channel</keyword>
<dbReference type="GO" id="GO:0046872">
    <property type="term" value="F:metal ion binding"/>
    <property type="evidence" value="ECO:0007669"/>
    <property type="project" value="UniProtKB-KW"/>
</dbReference>
<feature type="transmembrane region" description="Helical" evidence="21">
    <location>
        <begin position="586"/>
        <end position="614"/>
    </location>
</feature>
<feature type="compositionally biased region" description="Basic residues" evidence="20">
    <location>
        <begin position="1848"/>
        <end position="1857"/>
    </location>
</feature>
<dbReference type="PRINTS" id="PR01630">
    <property type="entry name" value="LVDCCALPHA1"/>
</dbReference>
<evidence type="ECO:0000256" key="2">
    <source>
        <dbReference type="ARBA" id="ARBA00022448"/>
    </source>
</evidence>
<dbReference type="GO" id="GO:0005891">
    <property type="term" value="C:voltage-gated calcium channel complex"/>
    <property type="evidence" value="ECO:0007669"/>
    <property type="project" value="InterPro"/>
</dbReference>
<feature type="compositionally biased region" description="Acidic residues" evidence="20">
    <location>
        <begin position="737"/>
        <end position="762"/>
    </location>
</feature>
<organism evidence="23 24">
    <name type="scientific">Clunio marinus</name>
    <dbReference type="NCBI Taxonomy" id="568069"/>
    <lineage>
        <taxon>Eukaryota</taxon>
        <taxon>Metazoa</taxon>
        <taxon>Ecdysozoa</taxon>
        <taxon>Arthropoda</taxon>
        <taxon>Hexapoda</taxon>
        <taxon>Insecta</taxon>
        <taxon>Pterygota</taxon>
        <taxon>Neoptera</taxon>
        <taxon>Endopterygota</taxon>
        <taxon>Diptera</taxon>
        <taxon>Nematocera</taxon>
        <taxon>Chironomoidea</taxon>
        <taxon>Chironomidae</taxon>
        <taxon>Clunio</taxon>
    </lineage>
</organism>
<dbReference type="Gene3D" id="1.20.120.350">
    <property type="entry name" value="Voltage-gated potassium channels. Chain C"/>
    <property type="match status" value="4"/>
</dbReference>
<evidence type="ECO:0000256" key="3">
    <source>
        <dbReference type="ARBA" id="ARBA00022553"/>
    </source>
</evidence>
<dbReference type="GO" id="GO:0098703">
    <property type="term" value="P:calcium ion import across plasma membrane"/>
    <property type="evidence" value="ECO:0007669"/>
    <property type="project" value="TreeGrafter"/>
</dbReference>
<feature type="transmembrane region" description="Helical" evidence="21">
    <location>
        <begin position="471"/>
        <end position="492"/>
    </location>
</feature>
<keyword evidence="4 19" id="KW-0109">Calcium transport</keyword>
<feature type="region of interest" description="Disordered" evidence="20">
    <location>
        <begin position="1"/>
        <end position="70"/>
    </location>
</feature>
<dbReference type="Pfam" id="PF16905">
    <property type="entry name" value="GPHH"/>
    <property type="match status" value="1"/>
</dbReference>
<dbReference type="GO" id="GO:0042045">
    <property type="term" value="P:epithelial fluid transport"/>
    <property type="evidence" value="ECO:0007669"/>
    <property type="project" value="UniProtKB-ARBA"/>
</dbReference>
<feature type="transmembrane region" description="Helical" evidence="21">
    <location>
        <begin position="840"/>
        <end position="861"/>
    </location>
</feature>
<evidence type="ECO:0000256" key="15">
    <source>
        <dbReference type="ARBA" id="ARBA00023180"/>
    </source>
</evidence>
<keyword evidence="14" id="KW-1015">Disulfide bond</keyword>
<feature type="compositionally biased region" description="Acidic residues" evidence="20">
    <location>
        <begin position="714"/>
        <end position="723"/>
    </location>
</feature>
<dbReference type="PANTHER" id="PTHR45628:SF1">
    <property type="entry name" value="VOLTAGE-DEPENDENT CALCIUM CHANNEL TYPE D SUBUNIT ALPHA-1"/>
    <property type="match status" value="1"/>
</dbReference>
<evidence type="ECO:0000256" key="4">
    <source>
        <dbReference type="ARBA" id="ARBA00022568"/>
    </source>
</evidence>
<evidence type="ECO:0000256" key="20">
    <source>
        <dbReference type="SAM" id="MobiDB-lite"/>
    </source>
</evidence>
<evidence type="ECO:0000256" key="5">
    <source>
        <dbReference type="ARBA" id="ARBA00022673"/>
    </source>
</evidence>
<feature type="transmembrane region" description="Helical" evidence="21">
    <location>
        <begin position="1390"/>
        <end position="1414"/>
    </location>
</feature>
<feature type="binding site" evidence="18">
    <location>
        <position position="653"/>
    </location>
    <ligand>
        <name>Ca(2+)</name>
        <dbReference type="ChEBI" id="CHEBI:29108"/>
    </ligand>
</feature>
<dbReference type="EMBL" id="CVRI01000074">
    <property type="protein sequence ID" value="CRL08235.1"/>
    <property type="molecule type" value="Genomic_DNA"/>
</dbReference>
<feature type="transmembrane region" description="Helical" evidence="21">
    <location>
        <begin position="134"/>
        <end position="154"/>
    </location>
</feature>
<dbReference type="Gene3D" id="1.10.287.70">
    <property type="match status" value="5"/>
</dbReference>
<dbReference type="Gene3D" id="6.10.250.2500">
    <property type="match status" value="1"/>
</dbReference>
<dbReference type="Proteomes" id="UP000183832">
    <property type="component" value="Unassembled WGS sequence"/>
</dbReference>
<dbReference type="FunFam" id="1.20.120.350:FF:000001">
    <property type="entry name" value="Voltage-dependent L-type calcium channel subunit alpha"/>
    <property type="match status" value="1"/>
</dbReference>
<keyword evidence="11 21" id="KW-1133">Transmembrane helix</keyword>
<keyword evidence="3" id="KW-0597">Phosphoprotein</keyword>
<dbReference type="GO" id="GO:0019722">
    <property type="term" value="P:calcium-mediated signaling"/>
    <property type="evidence" value="ECO:0007669"/>
    <property type="project" value="UniProtKB-ARBA"/>
</dbReference>
<dbReference type="InterPro" id="IPR014873">
    <property type="entry name" value="VDCC_a1su_IQ"/>
</dbReference>
<dbReference type="InterPro" id="IPR005821">
    <property type="entry name" value="Ion_trans_dom"/>
</dbReference>
<comment type="function">
    <text evidence="19">Voltage-sensitive calcium channels (VSCC) mediate the entry of calcium ions into excitable cells and are also involved in a variety of calcium-dependent processes, including muscle contraction, hormone or neurotransmitter release, gene expression, cell motility, cell division and cell death.</text>
</comment>
<feature type="transmembrane region" description="Helical" evidence="21">
    <location>
        <begin position="96"/>
        <end position="114"/>
    </location>
</feature>
<dbReference type="GO" id="GO:0009581">
    <property type="term" value="P:detection of external stimulus"/>
    <property type="evidence" value="ECO:0007669"/>
    <property type="project" value="UniProtKB-ARBA"/>
</dbReference>
<evidence type="ECO:0000256" key="16">
    <source>
        <dbReference type="ARBA" id="ARBA00023303"/>
    </source>
</evidence>
<dbReference type="SUPFAM" id="SSF81324">
    <property type="entry name" value="Voltage-gated potassium channels"/>
    <property type="match status" value="4"/>
</dbReference>
<dbReference type="GO" id="GO:0008331">
    <property type="term" value="F:high voltage-gated calcium channel activity"/>
    <property type="evidence" value="ECO:0007669"/>
    <property type="project" value="TreeGrafter"/>
</dbReference>
<evidence type="ECO:0000256" key="1">
    <source>
        <dbReference type="ARBA" id="ARBA00004141"/>
    </source>
</evidence>
<evidence type="ECO:0000256" key="6">
    <source>
        <dbReference type="ARBA" id="ARBA00022692"/>
    </source>
</evidence>
<feature type="region of interest" description="Disordered" evidence="20">
    <location>
        <begin position="1836"/>
        <end position="1857"/>
    </location>
</feature>
<evidence type="ECO:0000256" key="12">
    <source>
        <dbReference type="ARBA" id="ARBA00023065"/>
    </source>
</evidence>
<feature type="region of interest" description="Disordered" evidence="20">
    <location>
        <begin position="711"/>
        <end position="765"/>
    </location>
</feature>
<gene>
    <name evidence="23" type="ORF">CLUMA_CG021010</name>
</gene>
<keyword evidence="12" id="KW-0406">Ion transport</keyword>
<feature type="binding site" evidence="18">
    <location>
        <position position="1049"/>
    </location>
    <ligand>
        <name>Ca(2+)</name>
        <dbReference type="ChEBI" id="CHEBI:29108"/>
    </ligand>
</feature>